<dbReference type="Pfam" id="PF20684">
    <property type="entry name" value="Fung_rhodopsin"/>
    <property type="match status" value="1"/>
</dbReference>
<protein>
    <recommendedName>
        <fullName evidence="7">Rhodopsin domain-containing protein</fullName>
    </recommendedName>
</protein>
<proteinExistence type="inferred from homology"/>
<name>A0A8G1W3M9_9EURO</name>
<comment type="subcellular location">
    <subcellularLocation>
        <location evidence="1">Membrane</location>
        <topology evidence="1">Multi-pass membrane protein</topology>
    </subcellularLocation>
</comment>
<dbReference type="PANTHER" id="PTHR33048:SF47">
    <property type="entry name" value="INTEGRAL MEMBRANE PROTEIN-RELATED"/>
    <property type="match status" value="1"/>
</dbReference>
<reference evidence="8 9" key="1">
    <citation type="submission" date="2018-02" db="EMBL/GenBank/DDBJ databases">
        <title>The genomes of Aspergillus section Nigri reveals drivers in fungal speciation.</title>
        <authorList>
            <consortium name="DOE Joint Genome Institute"/>
            <person name="Vesth T.C."/>
            <person name="Nybo J."/>
            <person name="Theobald S."/>
            <person name="Brandl J."/>
            <person name="Frisvad J.C."/>
            <person name="Nielsen K.F."/>
            <person name="Lyhne E.K."/>
            <person name="Kogle M.E."/>
            <person name="Kuo A."/>
            <person name="Riley R."/>
            <person name="Clum A."/>
            <person name="Nolan M."/>
            <person name="Lipzen A."/>
            <person name="Salamov A."/>
            <person name="Henrissat B."/>
            <person name="Wiebenga A."/>
            <person name="De vries R.P."/>
            <person name="Grigoriev I.V."/>
            <person name="Mortensen U.H."/>
            <person name="Andersen M.R."/>
            <person name="Baker S.E."/>
        </authorList>
    </citation>
    <scope>NUCLEOTIDE SEQUENCE [LARGE SCALE GENOMIC DNA]</scope>
    <source>
        <strain evidence="8 9">CBS 313.89</strain>
    </source>
</reference>
<feature type="domain" description="Rhodopsin" evidence="7">
    <location>
        <begin position="60"/>
        <end position="219"/>
    </location>
</feature>
<dbReference type="RefSeq" id="XP_040805883.1">
    <property type="nucleotide sequence ID" value="XM_040949506.1"/>
</dbReference>
<evidence type="ECO:0000256" key="4">
    <source>
        <dbReference type="ARBA" id="ARBA00023136"/>
    </source>
</evidence>
<evidence type="ECO:0000256" key="5">
    <source>
        <dbReference type="ARBA" id="ARBA00038359"/>
    </source>
</evidence>
<dbReference type="VEuPathDB" id="FungiDB:BO72DRAFT_514197"/>
<keyword evidence="3 6" id="KW-1133">Transmembrane helix</keyword>
<dbReference type="InterPro" id="IPR049326">
    <property type="entry name" value="Rhodopsin_dom_fungi"/>
</dbReference>
<evidence type="ECO:0000313" key="8">
    <source>
        <dbReference type="EMBL" id="RAK81873.1"/>
    </source>
</evidence>
<evidence type="ECO:0000256" key="1">
    <source>
        <dbReference type="ARBA" id="ARBA00004141"/>
    </source>
</evidence>
<comment type="similarity">
    <text evidence="5">Belongs to the SAT4 family.</text>
</comment>
<dbReference type="GeneID" id="63866840"/>
<dbReference type="OrthoDB" id="444631at2759"/>
<feature type="transmembrane region" description="Helical" evidence="6">
    <location>
        <begin position="202"/>
        <end position="219"/>
    </location>
</feature>
<organism evidence="8 9">
    <name type="scientific">Aspergillus fijiensis CBS 313.89</name>
    <dbReference type="NCBI Taxonomy" id="1448319"/>
    <lineage>
        <taxon>Eukaryota</taxon>
        <taxon>Fungi</taxon>
        <taxon>Dikarya</taxon>
        <taxon>Ascomycota</taxon>
        <taxon>Pezizomycotina</taxon>
        <taxon>Eurotiomycetes</taxon>
        <taxon>Eurotiomycetidae</taxon>
        <taxon>Eurotiales</taxon>
        <taxon>Aspergillaceae</taxon>
        <taxon>Aspergillus</taxon>
    </lineage>
</organism>
<dbReference type="Proteomes" id="UP000249789">
    <property type="component" value="Unassembled WGS sequence"/>
</dbReference>
<gene>
    <name evidence="8" type="ORF">BO72DRAFT_514197</name>
</gene>
<dbReference type="EMBL" id="KZ824624">
    <property type="protein sequence ID" value="RAK81873.1"/>
    <property type="molecule type" value="Genomic_DNA"/>
</dbReference>
<feature type="transmembrane region" description="Helical" evidence="6">
    <location>
        <begin position="88"/>
        <end position="108"/>
    </location>
</feature>
<evidence type="ECO:0000256" key="2">
    <source>
        <dbReference type="ARBA" id="ARBA00022692"/>
    </source>
</evidence>
<accession>A0A8G1W3M9</accession>
<dbReference type="AlphaFoldDB" id="A0A8G1W3M9"/>
<feature type="transmembrane region" description="Helical" evidence="6">
    <location>
        <begin position="120"/>
        <end position="140"/>
    </location>
</feature>
<dbReference type="GO" id="GO:0016020">
    <property type="term" value="C:membrane"/>
    <property type="evidence" value="ECO:0007669"/>
    <property type="project" value="UniProtKB-SubCell"/>
</dbReference>
<evidence type="ECO:0000313" key="9">
    <source>
        <dbReference type="Proteomes" id="UP000249789"/>
    </source>
</evidence>
<keyword evidence="4 6" id="KW-0472">Membrane</keyword>
<keyword evidence="9" id="KW-1185">Reference proteome</keyword>
<keyword evidence="2 6" id="KW-0812">Transmembrane</keyword>
<evidence type="ECO:0000256" key="3">
    <source>
        <dbReference type="ARBA" id="ARBA00022989"/>
    </source>
</evidence>
<evidence type="ECO:0000256" key="6">
    <source>
        <dbReference type="SAM" id="Phobius"/>
    </source>
</evidence>
<sequence>MTSFQNDTSAKVSGPAFIACNEHASIYGVVWGATAISFLFIATRTLAPITWETQLDSMYYIFALEDGMVQPTLEVMARLSRLARAECAILILFYTCLWSNKASFLIFFRRIAGTDRSWSIWFWCVVGLVAGTYLVCLGDIQYNCLVNSQVYILEHCAQKAAGQFEFRALITNLVLDVITDVCIISLPIALLWNVRIPFRHKMILMAILSVAVFIIIVAVNPDISWLWMWSFIEATVGRANLYLTYPQFTPTCKRPGFHRVQTWSSRGSLDV</sequence>
<dbReference type="PANTHER" id="PTHR33048">
    <property type="entry name" value="PTH11-LIKE INTEGRAL MEMBRANE PROTEIN (AFU_ORTHOLOGUE AFUA_5G11245)"/>
    <property type="match status" value="1"/>
</dbReference>
<evidence type="ECO:0000259" key="7">
    <source>
        <dbReference type="Pfam" id="PF20684"/>
    </source>
</evidence>
<feature type="transmembrane region" description="Helical" evidence="6">
    <location>
        <begin position="169"/>
        <end position="190"/>
    </location>
</feature>
<dbReference type="InterPro" id="IPR052337">
    <property type="entry name" value="SAT4-like"/>
</dbReference>